<reference evidence="3 4" key="1">
    <citation type="submission" date="2020-08" db="EMBL/GenBank/DDBJ databases">
        <title>Sequencing the genomes of 1000 actinobacteria strains.</title>
        <authorList>
            <person name="Klenk H.-P."/>
        </authorList>
    </citation>
    <scope>NUCLEOTIDE SEQUENCE [LARGE SCALE GENOMIC DNA]</scope>
    <source>
        <strain evidence="3 4">DSM 45258</strain>
    </source>
</reference>
<dbReference type="RefSeq" id="WP_232323011.1">
    <property type="nucleotide sequence ID" value="NZ_BDDI01000012.1"/>
</dbReference>
<organism evidence="3 4">
    <name type="scientific">Hoyosella altamirensis</name>
    <dbReference type="NCBI Taxonomy" id="616997"/>
    <lineage>
        <taxon>Bacteria</taxon>
        <taxon>Bacillati</taxon>
        <taxon>Actinomycetota</taxon>
        <taxon>Actinomycetes</taxon>
        <taxon>Mycobacteriales</taxon>
        <taxon>Hoyosellaceae</taxon>
        <taxon>Hoyosella</taxon>
    </lineage>
</organism>
<dbReference type="AlphaFoldDB" id="A0A839RN61"/>
<keyword evidence="1" id="KW-0378">Hydrolase</keyword>
<comment type="caution">
    <text evidence="3">The sequence shown here is derived from an EMBL/GenBank/DDBJ whole genome shotgun (WGS) entry which is preliminary data.</text>
</comment>
<dbReference type="InterPro" id="IPR029058">
    <property type="entry name" value="AB_hydrolase_fold"/>
</dbReference>
<dbReference type="PANTHER" id="PTHR43798">
    <property type="entry name" value="MONOACYLGLYCEROL LIPASE"/>
    <property type="match status" value="1"/>
</dbReference>
<dbReference type="Gene3D" id="3.40.50.1820">
    <property type="entry name" value="alpha/beta hydrolase"/>
    <property type="match status" value="1"/>
</dbReference>
<evidence type="ECO:0000313" key="3">
    <source>
        <dbReference type="EMBL" id="MBB3037506.1"/>
    </source>
</evidence>
<proteinExistence type="predicted"/>
<dbReference type="InterPro" id="IPR050266">
    <property type="entry name" value="AB_hydrolase_sf"/>
</dbReference>
<dbReference type="GO" id="GO:0016020">
    <property type="term" value="C:membrane"/>
    <property type="evidence" value="ECO:0007669"/>
    <property type="project" value="TreeGrafter"/>
</dbReference>
<dbReference type="EMBL" id="JACHWS010000002">
    <property type="protein sequence ID" value="MBB3037506.1"/>
    <property type="molecule type" value="Genomic_DNA"/>
</dbReference>
<name>A0A839RN61_9ACTN</name>
<keyword evidence="4" id="KW-1185">Reference proteome</keyword>
<sequence length="362" mass="38651">MRFPVIGPAMGAVPITRPLASIGLAREALLGTVSASARKLLVPGSDGTVQLPDAAPLSNPTLFSEITAPAADQTIVSKDGTKLHVRVFGRPGAQPLVLSHGWTCSTEFWRPQINALADEFRIITYDQRGHGRSELGRARLSPELLADDFSSVLSGSLAPGERAVLVGHSMGGMTIMSWADKHRAEVARYASSALLLSTASDRLTAEELVIPPVLRNVPGRPVLVHALISAPVPTGLLPSEILRYATMGSASTPEQREFCRTIVNACPRRVRGMWGTVLGRLDIANALDNLVVPTGVLVGSADRLTPPVHSYRIKDRLEMSGNLESFSEIAGIGHMSPVEAPEMVVSEIRRLAGIPASHRRVG</sequence>
<dbReference type="InterPro" id="IPR000073">
    <property type="entry name" value="AB_hydrolase_1"/>
</dbReference>
<gene>
    <name evidence="3" type="ORF">FHU29_001955</name>
</gene>
<protein>
    <submittedName>
        <fullName evidence="3">Pimeloyl-ACP methyl ester carboxylesterase</fullName>
    </submittedName>
</protein>
<dbReference type="PRINTS" id="PR00111">
    <property type="entry name" value="ABHYDROLASE"/>
</dbReference>
<feature type="domain" description="AB hydrolase-1" evidence="2">
    <location>
        <begin position="96"/>
        <end position="345"/>
    </location>
</feature>
<evidence type="ECO:0000259" key="2">
    <source>
        <dbReference type="Pfam" id="PF12697"/>
    </source>
</evidence>
<dbReference type="SUPFAM" id="SSF53474">
    <property type="entry name" value="alpha/beta-Hydrolases"/>
    <property type="match status" value="1"/>
</dbReference>
<dbReference type="Proteomes" id="UP000567922">
    <property type="component" value="Unassembled WGS sequence"/>
</dbReference>
<dbReference type="GO" id="GO:0016787">
    <property type="term" value="F:hydrolase activity"/>
    <property type="evidence" value="ECO:0007669"/>
    <property type="project" value="UniProtKB-KW"/>
</dbReference>
<dbReference type="PANTHER" id="PTHR43798:SF31">
    <property type="entry name" value="AB HYDROLASE SUPERFAMILY PROTEIN YCLE"/>
    <property type="match status" value="1"/>
</dbReference>
<evidence type="ECO:0000313" key="4">
    <source>
        <dbReference type="Proteomes" id="UP000567922"/>
    </source>
</evidence>
<accession>A0A839RN61</accession>
<dbReference type="Pfam" id="PF12697">
    <property type="entry name" value="Abhydrolase_6"/>
    <property type="match status" value="1"/>
</dbReference>
<evidence type="ECO:0000256" key="1">
    <source>
        <dbReference type="ARBA" id="ARBA00022801"/>
    </source>
</evidence>